<evidence type="ECO:0000313" key="9">
    <source>
        <dbReference type="EMBL" id="AGZ94922.1"/>
    </source>
</evidence>
<evidence type="ECO:0000256" key="5">
    <source>
        <dbReference type="ARBA" id="ARBA00023242"/>
    </source>
</evidence>
<dbReference type="GO" id="GO:0006805">
    <property type="term" value="P:xenobiotic metabolic process"/>
    <property type="evidence" value="ECO:0007669"/>
    <property type="project" value="InterPro"/>
</dbReference>
<keyword evidence="5" id="KW-0539">Nucleus</keyword>
<dbReference type="GO" id="GO:0046983">
    <property type="term" value="F:protein dimerization activity"/>
    <property type="evidence" value="ECO:0007669"/>
    <property type="project" value="InterPro"/>
</dbReference>
<keyword evidence="4" id="KW-0804">Transcription</keyword>
<sequence>MYATKRRRRNTKCVKSLTPGKDNIKSNPSKRHRERLNSELDHLASLLPFDQSVISKLDKLSILRLAVSYLRMKCYFQTVQNDRPISDNRLPSHLYHFPYDLNCTEGDAHLQALNGFVFIVSCDGEVFSAPKTVEYYLGFHQSDILHQSVLELIHSEDREEFKRQLSWSSMLPPEKRNMSFRDIVKIENCQYLQRCFTVRFRCLLDNTSGFITLEINGRLQFLHGQPNITLEPETDKSLPPLGLFAICSPFGHLPNLDAAQRDLTFKTKHSLDLSLLAMDVRAKVTFGYCDKEISKLRTYNLVHQDDLNYLAKGHEEIFKSGTIGLLVHRWKNKSQKWVWLQSSLKIVFKAGKQHGIMATHRQLTQDEGRELYNRRNTEYKLPFPLLEPETLLEDEEEELQRSYKSNKRPRSQLKDYLQASRKRKAPYRDVLPCYSSGYSSYNPFVSLSGFGTNFANVGSSINDLGYSYQNMSTFPGFDIDLCKNYRSQYFGSSFDQYISPNPAAAAYYYGYENYPAIQNYNNSVNSDRESSGNSLIDMEVIRSQMSTYGSLADFDPSLPLAANVPKLLSPYINPNKSIIYPKYTNTDGQPFTTTDSKISQLTNHGYPASSIYLYDQPLVNFPPKDFNKNIKTEPY</sequence>
<dbReference type="Pfam" id="PF14598">
    <property type="entry name" value="PAS_11"/>
    <property type="match status" value="1"/>
</dbReference>
<dbReference type="PANTHER" id="PTHR10649:SF12">
    <property type="entry name" value="SPINELESS, ISOFORM C"/>
    <property type="match status" value="1"/>
</dbReference>
<gene>
    <name evidence="9" type="primary">arh</name>
</gene>
<dbReference type="PROSITE" id="PS50888">
    <property type="entry name" value="BHLH"/>
    <property type="match status" value="1"/>
</dbReference>
<feature type="domain" description="PAS" evidence="7">
    <location>
        <begin position="110"/>
        <end position="165"/>
    </location>
</feature>
<dbReference type="OrthoDB" id="7788762at2759"/>
<evidence type="ECO:0000259" key="8">
    <source>
        <dbReference type="PROSITE" id="PS50888"/>
    </source>
</evidence>
<dbReference type="InterPro" id="IPR036638">
    <property type="entry name" value="HLH_DNA-bd_sf"/>
</dbReference>
<dbReference type="InterPro" id="IPR011598">
    <property type="entry name" value="bHLH_dom"/>
</dbReference>
<evidence type="ECO:0000256" key="6">
    <source>
        <dbReference type="SAM" id="MobiDB-lite"/>
    </source>
</evidence>
<dbReference type="SMART" id="SM00353">
    <property type="entry name" value="HLH"/>
    <property type="match status" value="1"/>
</dbReference>
<dbReference type="CDD" id="cd00130">
    <property type="entry name" value="PAS"/>
    <property type="match status" value="2"/>
</dbReference>
<dbReference type="SUPFAM" id="SSF47459">
    <property type="entry name" value="HLH, helix-loop-helix DNA-binding domain"/>
    <property type="match status" value="1"/>
</dbReference>
<accession>U5YQ69</accession>
<dbReference type="GO" id="GO:0004879">
    <property type="term" value="F:nuclear receptor activity"/>
    <property type="evidence" value="ECO:0007669"/>
    <property type="project" value="TreeGrafter"/>
</dbReference>
<dbReference type="Gene3D" id="3.30.450.20">
    <property type="entry name" value="PAS domain"/>
    <property type="match status" value="2"/>
</dbReference>
<dbReference type="CDD" id="cd19730">
    <property type="entry name" value="bHLH-PAS_spineless_like"/>
    <property type="match status" value="1"/>
</dbReference>
<dbReference type="GO" id="GO:0034751">
    <property type="term" value="C:aryl hydrocarbon receptor complex"/>
    <property type="evidence" value="ECO:0007669"/>
    <property type="project" value="TreeGrafter"/>
</dbReference>
<proteinExistence type="evidence at transcript level"/>
<feature type="region of interest" description="Disordered" evidence="6">
    <location>
        <begin position="1"/>
        <end position="31"/>
    </location>
</feature>
<dbReference type="InterPro" id="IPR039091">
    <property type="entry name" value="AHR/AHRR"/>
</dbReference>
<evidence type="ECO:0000256" key="4">
    <source>
        <dbReference type="ARBA" id="ARBA00023163"/>
    </source>
</evidence>
<feature type="compositionally biased region" description="Basic residues" evidence="6">
    <location>
        <begin position="1"/>
        <end position="12"/>
    </location>
</feature>
<name>U5YQ69_SCHMD</name>
<comment type="subcellular location">
    <subcellularLocation>
        <location evidence="1">Nucleus</location>
    </subcellularLocation>
</comment>
<dbReference type="InterPro" id="IPR013767">
    <property type="entry name" value="PAS_fold"/>
</dbReference>
<dbReference type="FunFam" id="4.10.280.10:FF:000041">
    <property type="entry name" value="aryl hydrocarbon receptor repressor"/>
    <property type="match status" value="1"/>
</dbReference>
<keyword evidence="3" id="KW-0238">DNA-binding</keyword>
<dbReference type="AlphaFoldDB" id="U5YQ69"/>
<keyword evidence="2" id="KW-0805">Transcription regulation</keyword>
<dbReference type="PROSITE" id="PS50112">
    <property type="entry name" value="PAS"/>
    <property type="match status" value="1"/>
</dbReference>
<organism evidence="9">
    <name type="scientific">Schmidtea mediterranea</name>
    <name type="common">Freshwater planarian flatworm</name>
    <dbReference type="NCBI Taxonomy" id="79327"/>
    <lineage>
        <taxon>Eukaryota</taxon>
        <taxon>Metazoa</taxon>
        <taxon>Spiralia</taxon>
        <taxon>Lophotrochozoa</taxon>
        <taxon>Platyhelminthes</taxon>
        <taxon>Rhabditophora</taxon>
        <taxon>Seriata</taxon>
        <taxon>Tricladida</taxon>
        <taxon>Continenticola</taxon>
        <taxon>Geoplanoidea</taxon>
        <taxon>Dugesiidae</taxon>
        <taxon>Schmidtea</taxon>
    </lineage>
</organism>
<evidence type="ECO:0000256" key="2">
    <source>
        <dbReference type="ARBA" id="ARBA00023015"/>
    </source>
</evidence>
<dbReference type="InterPro" id="IPR000014">
    <property type="entry name" value="PAS"/>
</dbReference>
<evidence type="ECO:0000256" key="3">
    <source>
        <dbReference type="ARBA" id="ARBA00023125"/>
    </source>
</evidence>
<dbReference type="SMART" id="SM00091">
    <property type="entry name" value="PAS"/>
    <property type="match status" value="2"/>
</dbReference>
<dbReference type="PANTHER" id="PTHR10649">
    <property type="entry name" value="ARYL HYDROCARBON RECEPTOR"/>
    <property type="match status" value="1"/>
</dbReference>
<reference evidence="9" key="1">
    <citation type="journal article" date="2013" name="Development">
        <title>Genome-wide analysis of the bHLH gene family in planarians identifies factors required for adult neurogenesis and neuronal regeneration.</title>
        <authorList>
            <person name="Cowles M.W."/>
            <person name="Brown D.D."/>
            <person name="Nisperos S.V."/>
            <person name="Stanley B.N."/>
            <person name="Pearson B.J."/>
            <person name="Zayas R.M."/>
        </authorList>
    </citation>
    <scope>NUCLEOTIDE SEQUENCE</scope>
</reference>
<evidence type="ECO:0000259" key="7">
    <source>
        <dbReference type="PROSITE" id="PS50112"/>
    </source>
</evidence>
<dbReference type="EMBL" id="KF487107">
    <property type="protein sequence ID" value="AGZ94922.1"/>
    <property type="molecule type" value="mRNA"/>
</dbReference>
<dbReference type="GO" id="GO:0000976">
    <property type="term" value="F:transcription cis-regulatory region binding"/>
    <property type="evidence" value="ECO:0007669"/>
    <property type="project" value="TreeGrafter"/>
</dbReference>
<dbReference type="InterPro" id="IPR035965">
    <property type="entry name" value="PAS-like_dom_sf"/>
</dbReference>
<dbReference type="Pfam" id="PF00989">
    <property type="entry name" value="PAS"/>
    <property type="match status" value="1"/>
</dbReference>
<evidence type="ECO:0000256" key="1">
    <source>
        <dbReference type="ARBA" id="ARBA00004123"/>
    </source>
</evidence>
<dbReference type="GO" id="GO:0005634">
    <property type="term" value="C:nucleus"/>
    <property type="evidence" value="ECO:0007669"/>
    <property type="project" value="UniProtKB-SubCell"/>
</dbReference>
<dbReference type="SUPFAM" id="SSF55785">
    <property type="entry name" value="PYP-like sensor domain (PAS domain)"/>
    <property type="match status" value="2"/>
</dbReference>
<dbReference type="Gene3D" id="4.10.280.10">
    <property type="entry name" value="Helix-loop-helix DNA-binding domain"/>
    <property type="match status" value="1"/>
</dbReference>
<protein>
    <submittedName>
        <fullName evidence="9">Arh protein</fullName>
    </submittedName>
</protein>
<dbReference type="Pfam" id="PF00010">
    <property type="entry name" value="HLH"/>
    <property type="match status" value="1"/>
</dbReference>
<feature type="domain" description="BHLH" evidence="8">
    <location>
        <begin position="20"/>
        <end position="73"/>
    </location>
</feature>